<feature type="region of interest" description="Disordered" evidence="1">
    <location>
        <begin position="148"/>
        <end position="173"/>
    </location>
</feature>
<dbReference type="AlphaFoldDB" id="A0A1I8B9G7"/>
<evidence type="ECO:0000313" key="3">
    <source>
        <dbReference type="WBParaSite" id="MhA1_Contig1686.frz3.gene1"/>
    </source>
</evidence>
<proteinExistence type="predicted"/>
<sequence>MANCKDYSIIAVDNEHLQKSLPFVSRNEDTNNKEKFILYKTDDNLKEILKNFNQKGKEKINENIKNKFLAENYYIDYKNKLIFIFSKCNNDKEWENIANEGILQKKRSQTNIQKNNKKIERNYSQDVGIKIPKTKNIFKIFLNKSKNGKSLNENNNSNNNEENEYLLEKENKK</sequence>
<protein>
    <submittedName>
        <fullName evidence="3">Uncharacterized protein</fullName>
    </submittedName>
</protein>
<evidence type="ECO:0000256" key="1">
    <source>
        <dbReference type="SAM" id="MobiDB-lite"/>
    </source>
</evidence>
<organism evidence="2 3">
    <name type="scientific">Meloidogyne hapla</name>
    <name type="common">Root-knot nematode worm</name>
    <dbReference type="NCBI Taxonomy" id="6305"/>
    <lineage>
        <taxon>Eukaryota</taxon>
        <taxon>Metazoa</taxon>
        <taxon>Ecdysozoa</taxon>
        <taxon>Nematoda</taxon>
        <taxon>Chromadorea</taxon>
        <taxon>Rhabditida</taxon>
        <taxon>Tylenchina</taxon>
        <taxon>Tylenchomorpha</taxon>
        <taxon>Tylenchoidea</taxon>
        <taxon>Meloidogynidae</taxon>
        <taxon>Meloidogyninae</taxon>
        <taxon>Meloidogyne</taxon>
    </lineage>
</organism>
<dbReference type="Proteomes" id="UP000095281">
    <property type="component" value="Unplaced"/>
</dbReference>
<name>A0A1I8B9G7_MELHA</name>
<dbReference type="WBParaSite" id="MhA1_Contig1686.frz3.gene1">
    <property type="protein sequence ID" value="MhA1_Contig1686.frz3.gene1"/>
    <property type="gene ID" value="MhA1_Contig1686.frz3.gene1"/>
</dbReference>
<reference evidence="3" key="1">
    <citation type="submission" date="2016-11" db="UniProtKB">
        <authorList>
            <consortium name="WormBaseParasite"/>
        </authorList>
    </citation>
    <scope>IDENTIFICATION</scope>
</reference>
<keyword evidence="2" id="KW-1185">Reference proteome</keyword>
<feature type="compositionally biased region" description="Low complexity" evidence="1">
    <location>
        <begin position="148"/>
        <end position="160"/>
    </location>
</feature>
<evidence type="ECO:0000313" key="2">
    <source>
        <dbReference type="Proteomes" id="UP000095281"/>
    </source>
</evidence>
<accession>A0A1I8B9G7</accession>